<sequence>MALEYFPCYHSYRRKIAKLSDQEVGRLFRSLLEYSETGEAPELAGRESVAFDFIADDIDRAKQNYSELCDRNRENGKKKYDRLPSHATACETCQSESKTKSKSKREKESKAKRDDEDASASGAHLLEAYRSAFIEECPSLPQPSETGKWTAARKQAIRAKGMTPDEMRAVFAKVQQSDFLSGRSQKWDGCSLDWILKPANWQKIREGNYDNKSPQLSPRQPSYDLTALADIDLTQI</sequence>
<dbReference type="InterPro" id="IPR046258">
    <property type="entry name" value="DUF6291"/>
</dbReference>
<feature type="region of interest" description="Disordered" evidence="1">
    <location>
        <begin position="91"/>
        <end position="121"/>
    </location>
</feature>
<dbReference type="Pfam" id="PF19808">
    <property type="entry name" value="DUF6291"/>
    <property type="match status" value="1"/>
</dbReference>
<comment type="caution">
    <text evidence="3">The sequence shown here is derived from an EMBL/GenBank/DDBJ whole genome shotgun (WGS) entry which is preliminary data.</text>
</comment>
<feature type="compositionally biased region" description="Basic and acidic residues" evidence="1">
    <location>
        <begin position="105"/>
        <end position="115"/>
    </location>
</feature>
<dbReference type="RefSeq" id="WP_249318541.1">
    <property type="nucleotide sequence ID" value="NZ_JACRSN010000004.1"/>
</dbReference>
<protein>
    <recommendedName>
        <fullName evidence="2">DUF6291 domain-containing protein</fullName>
    </recommendedName>
</protein>
<dbReference type="AlphaFoldDB" id="A0A926HRF8"/>
<gene>
    <name evidence="3" type="ORF">IAG03_04080</name>
</gene>
<evidence type="ECO:0000313" key="3">
    <source>
        <dbReference type="EMBL" id="MBC8533193.1"/>
    </source>
</evidence>
<evidence type="ECO:0000313" key="4">
    <source>
        <dbReference type="Proteomes" id="UP000651482"/>
    </source>
</evidence>
<organism evidence="3 4">
    <name type="scientific">Yeguia hominis</name>
    <dbReference type="NCBI Taxonomy" id="2763662"/>
    <lineage>
        <taxon>Bacteria</taxon>
        <taxon>Bacillati</taxon>
        <taxon>Bacillota</taxon>
        <taxon>Clostridia</taxon>
        <taxon>Eubacteriales</taxon>
        <taxon>Yeguiaceae</taxon>
        <taxon>Yeguia</taxon>
    </lineage>
</organism>
<feature type="domain" description="DUF6291" evidence="2">
    <location>
        <begin position="5"/>
        <end position="79"/>
    </location>
</feature>
<evidence type="ECO:0000259" key="2">
    <source>
        <dbReference type="Pfam" id="PF19808"/>
    </source>
</evidence>
<evidence type="ECO:0000256" key="1">
    <source>
        <dbReference type="SAM" id="MobiDB-lite"/>
    </source>
</evidence>
<proteinExistence type="predicted"/>
<dbReference type="Proteomes" id="UP000651482">
    <property type="component" value="Unassembled WGS sequence"/>
</dbReference>
<accession>A0A926HRF8</accession>
<reference evidence="3" key="1">
    <citation type="submission" date="2020-08" db="EMBL/GenBank/DDBJ databases">
        <title>Genome public.</title>
        <authorList>
            <person name="Liu C."/>
            <person name="Sun Q."/>
        </authorList>
    </citation>
    <scope>NUCLEOTIDE SEQUENCE</scope>
    <source>
        <strain evidence="3">NSJ-40</strain>
    </source>
</reference>
<dbReference type="EMBL" id="JACRSN010000004">
    <property type="protein sequence ID" value="MBC8533193.1"/>
    <property type="molecule type" value="Genomic_DNA"/>
</dbReference>
<keyword evidence="4" id="KW-1185">Reference proteome</keyword>
<name>A0A926HRF8_9FIRM</name>